<sequence>MDTSGNNNKDGSAHETTSCLSEAVIHQHDTDEVHCIRLEIAEVQASLVDIQNKATKTREIGIPVDIEIENRGRSTSTSHHLLTFLNHSITPSGIGLSYHRVPVDNLPPSERNPSTYS</sequence>
<dbReference type="AlphaFoldDB" id="A0AAN8GJP8"/>
<name>A0AAN8GJP8_PATCE</name>
<reference evidence="1 2" key="1">
    <citation type="submission" date="2024-01" db="EMBL/GenBank/DDBJ databases">
        <title>The genome of the rayed Mediterranean limpet Patella caerulea (Linnaeus, 1758).</title>
        <authorList>
            <person name="Anh-Thu Weber A."/>
            <person name="Halstead-Nussloch G."/>
        </authorList>
    </citation>
    <scope>NUCLEOTIDE SEQUENCE [LARGE SCALE GENOMIC DNA]</scope>
    <source>
        <strain evidence="1">AATW-2023a</strain>
        <tissue evidence="1">Whole specimen</tissue>
    </source>
</reference>
<gene>
    <name evidence="1" type="ORF">SNE40_019879</name>
</gene>
<accession>A0AAN8GJP8</accession>
<evidence type="ECO:0000313" key="2">
    <source>
        <dbReference type="Proteomes" id="UP001347796"/>
    </source>
</evidence>
<protein>
    <submittedName>
        <fullName evidence="1">Uncharacterized protein</fullName>
    </submittedName>
</protein>
<dbReference type="Proteomes" id="UP001347796">
    <property type="component" value="Unassembled WGS sequence"/>
</dbReference>
<comment type="caution">
    <text evidence="1">The sequence shown here is derived from an EMBL/GenBank/DDBJ whole genome shotgun (WGS) entry which is preliminary data.</text>
</comment>
<organism evidence="1 2">
    <name type="scientific">Patella caerulea</name>
    <name type="common">Rayed Mediterranean limpet</name>
    <dbReference type="NCBI Taxonomy" id="87958"/>
    <lineage>
        <taxon>Eukaryota</taxon>
        <taxon>Metazoa</taxon>
        <taxon>Spiralia</taxon>
        <taxon>Lophotrochozoa</taxon>
        <taxon>Mollusca</taxon>
        <taxon>Gastropoda</taxon>
        <taxon>Patellogastropoda</taxon>
        <taxon>Patelloidea</taxon>
        <taxon>Patellidae</taxon>
        <taxon>Patella</taxon>
    </lineage>
</organism>
<proteinExistence type="predicted"/>
<evidence type="ECO:0000313" key="1">
    <source>
        <dbReference type="EMBL" id="KAK6168689.1"/>
    </source>
</evidence>
<keyword evidence="2" id="KW-1185">Reference proteome</keyword>
<dbReference type="EMBL" id="JAZGQO010000015">
    <property type="protein sequence ID" value="KAK6168689.1"/>
    <property type="molecule type" value="Genomic_DNA"/>
</dbReference>